<sequence length="1198" mass="132187">MFEKVLIANRGAIACRIERTLKKMGIRSVAVYTKADQDSLHVFHADETVCIGDGPASESYLNAEKILQTALQTGAQAIHPGYGFLSENADFARRCAENGIAFIGPTPEQIELFGLKHSARALAKKAGVPLPPGTGLLKDAAQAVESAARIGYPVMLKSTAGGGGIGMRVCSNETELHAAFESVRHLAAANFGNSGIFLEKYVPHARHIEVQIFGSASGEVVAIGERDCSVQRRNQKVMEETPAPDLPQAVREDMHASAVRFARMAQYRSAGTVEYLYDKDEKTYYFLEVNTRLQVEHGVTEEVYGIDLVEWMVLEAAGEIGTLAPRVGRPKGHSIQARIYAEDSSAGFLPCAGHVDGVYFSKEARIETWLQNNAEVTTLYDPMLAKIITYGQNRKEARAKLEKALDESRIYGVTSNRAYLAAFIRRDDYRNGNLSTHMLDGFAPEEHALEVLDGGVQSMVQDYPGRTGYWDVGVPPSGAMDMWSFRAGNRILGNAEGAPGIEMTLRGGKYRFRGAAAFCLAGADMHAELDGVPVAPYTAVAAKTGQVLSFGECRLGMRAYLLLKGGLDMPRILGSASTFTLGVFGGYNGRTLQPGDLLAIRKADGDEMPRPVRVTQPLTHQWTLGVISGPHCTTEFLKEDYLKQLTDTAWEVHFNSSRTGVRLIGPAPEWTRADGGEAGLHPSNIHDTPYALGALDMTGDMPILLGPDGPSLGGFVCPVTVATAELWKIGQMHPGDTVKFQIVAPEEAEQMRQKQEQAFASAGAANALAPAELPLKHALPSPDVPILYTAGKQRDKVVFRCSGDQNVLVEFGEMELDLRLRFKAHLLMRAIKEDGRIPVVDLTPGIRSLQVHFDPDRMKMKRVCEQITRMIAELPSLETARIPSRVVELPISWNDPAVRLAMKRYQQGVRPDAPWCPDNIEFIRRINGLQSIQDVYDIIFNATYLVMGLGDVYLGAPVAVPLDPRHRLVTTKYNPARIWTPENAVGIGGAYMCVYGVEGPGGYQLFGRTVQMWNRMHETPCFEKDRPWLLRFFDQIKFYPVEPEKLLEYREAFLRGRFNVKITDTTFDLGGYLRYLDSIEGVSAVAKQRQQTAFEAERERWKKNGLDEFISEQPEIPEEDETLPHGAEPLNAKMAGSIWKILVNEGDRVEAGQTLVVMESMKMEFEQKAPATGKVGKIFVHPGDIVRNGHALLYIQTA</sequence>
<keyword evidence="5 7" id="KW-0067">ATP-binding</keyword>
<organism evidence="11 12">
    <name type="scientific">Ethanoligenens harbinense (strain DSM 18485 / JCM 12961 / CGMCC 1.5033 / YUAN-3)</name>
    <dbReference type="NCBI Taxonomy" id="663278"/>
    <lineage>
        <taxon>Bacteria</taxon>
        <taxon>Bacillati</taxon>
        <taxon>Bacillota</taxon>
        <taxon>Clostridia</taxon>
        <taxon>Eubacteriales</taxon>
        <taxon>Oscillospiraceae</taxon>
        <taxon>Ethanoligenens</taxon>
    </lineage>
</organism>
<dbReference type="InterPro" id="IPR005482">
    <property type="entry name" value="Biotin_COase_C"/>
</dbReference>
<dbReference type="eggNOG" id="COG1984">
    <property type="taxonomic scope" value="Bacteria"/>
</dbReference>
<keyword evidence="6" id="KW-0092">Biotin</keyword>
<dbReference type="Proteomes" id="UP000001551">
    <property type="component" value="Chromosome"/>
</dbReference>
<evidence type="ECO:0000256" key="6">
    <source>
        <dbReference type="ARBA" id="ARBA00023267"/>
    </source>
</evidence>
<evidence type="ECO:0000313" key="11">
    <source>
        <dbReference type="EMBL" id="ADU27908.1"/>
    </source>
</evidence>
<dbReference type="InterPro" id="IPR003778">
    <property type="entry name" value="CT_A_B"/>
</dbReference>
<dbReference type="InterPro" id="IPR011761">
    <property type="entry name" value="ATP-grasp"/>
</dbReference>
<dbReference type="NCBIfam" id="TIGR00724">
    <property type="entry name" value="urea_amlyse_rel"/>
    <property type="match status" value="1"/>
</dbReference>
<dbReference type="SMART" id="SM00796">
    <property type="entry name" value="AHS1"/>
    <property type="match status" value="1"/>
</dbReference>
<dbReference type="PROSITE" id="PS50979">
    <property type="entry name" value="BC"/>
    <property type="match status" value="1"/>
</dbReference>
<dbReference type="eggNOG" id="COG4770">
    <property type="taxonomic scope" value="Bacteria"/>
</dbReference>
<evidence type="ECO:0000256" key="7">
    <source>
        <dbReference type="PROSITE-ProRule" id="PRU00409"/>
    </source>
</evidence>
<dbReference type="InterPro" id="IPR050856">
    <property type="entry name" value="Biotin_carboxylase_complex"/>
</dbReference>
<feature type="domain" description="ATP-grasp" evidence="9">
    <location>
        <begin position="120"/>
        <end position="317"/>
    </location>
</feature>
<dbReference type="KEGG" id="eha:Ethha_2410"/>
<dbReference type="SUPFAM" id="SSF51230">
    <property type="entry name" value="Single hybrid motif"/>
    <property type="match status" value="1"/>
</dbReference>
<dbReference type="AlphaFoldDB" id="E6U595"/>
<keyword evidence="3 7" id="KW-0547">Nucleotide-binding</keyword>
<gene>
    <name evidence="11" type="ordered locus">Ethha_2410</name>
</gene>
<accession>E6U595</accession>
<dbReference type="Gene3D" id="2.40.100.10">
    <property type="entry name" value="Cyclophilin-like"/>
    <property type="match status" value="2"/>
</dbReference>
<dbReference type="EMBL" id="CP002400">
    <property type="protein sequence ID" value="ADU27908.1"/>
    <property type="molecule type" value="Genomic_DNA"/>
</dbReference>
<dbReference type="GO" id="GO:0016787">
    <property type="term" value="F:hydrolase activity"/>
    <property type="evidence" value="ECO:0007669"/>
    <property type="project" value="UniProtKB-KW"/>
</dbReference>
<dbReference type="Pfam" id="PF00364">
    <property type="entry name" value="Biotin_lipoyl"/>
    <property type="match status" value="1"/>
</dbReference>
<dbReference type="RefSeq" id="WP_013486254.1">
    <property type="nucleotide sequence ID" value="NC_014828.1"/>
</dbReference>
<dbReference type="SUPFAM" id="SSF160467">
    <property type="entry name" value="PH0987 N-terminal domain-like"/>
    <property type="match status" value="1"/>
</dbReference>
<protein>
    <submittedName>
        <fullName evidence="11">Urea carboxylase</fullName>
    </submittedName>
</protein>
<evidence type="ECO:0000256" key="4">
    <source>
        <dbReference type="ARBA" id="ARBA00022801"/>
    </source>
</evidence>
<evidence type="ECO:0000259" key="10">
    <source>
        <dbReference type="PROSITE" id="PS50979"/>
    </source>
</evidence>
<evidence type="ECO:0000256" key="2">
    <source>
        <dbReference type="ARBA" id="ARBA00022598"/>
    </source>
</evidence>
<dbReference type="PROSITE" id="PS50975">
    <property type="entry name" value="ATP_GRASP"/>
    <property type="match status" value="1"/>
</dbReference>
<dbReference type="Pfam" id="PF02626">
    <property type="entry name" value="CT_A_B"/>
    <property type="match status" value="1"/>
</dbReference>
<proteinExistence type="predicted"/>
<dbReference type="STRING" id="663278.Ethha_2410"/>
<dbReference type="InterPro" id="IPR014084">
    <property type="entry name" value="Urea_COase"/>
</dbReference>
<dbReference type="SMART" id="SM00797">
    <property type="entry name" value="AHS2"/>
    <property type="match status" value="1"/>
</dbReference>
<name>E6U595_ETHHY</name>
<dbReference type="SUPFAM" id="SSF56059">
    <property type="entry name" value="Glutathione synthetase ATP-binding domain-like"/>
    <property type="match status" value="1"/>
</dbReference>
<evidence type="ECO:0000256" key="3">
    <source>
        <dbReference type="ARBA" id="ARBA00022741"/>
    </source>
</evidence>
<dbReference type="SMART" id="SM00878">
    <property type="entry name" value="Biotin_carb_C"/>
    <property type="match status" value="1"/>
</dbReference>
<dbReference type="InterPro" id="IPR005481">
    <property type="entry name" value="BC-like_N"/>
</dbReference>
<dbReference type="InterPro" id="IPR005479">
    <property type="entry name" value="CPAse_ATP-bd"/>
</dbReference>
<dbReference type="HOGENOM" id="CLU_002162_3_1_9"/>
<dbReference type="Pfam" id="PF02785">
    <property type="entry name" value="Biotin_carb_C"/>
    <property type="match status" value="1"/>
</dbReference>
<dbReference type="PANTHER" id="PTHR18866">
    <property type="entry name" value="CARBOXYLASE:PYRUVATE/ACETYL-COA/PROPIONYL-COA CARBOXYLASE"/>
    <property type="match status" value="1"/>
</dbReference>
<dbReference type="PANTHER" id="PTHR18866:SF128">
    <property type="entry name" value="UREA AMIDOLYASE"/>
    <property type="match status" value="1"/>
</dbReference>
<dbReference type="CDD" id="cd06850">
    <property type="entry name" value="biotinyl_domain"/>
    <property type="match status" value="1"/>
</dbReference>
<dbReference type="GO" id="GO:0005524">
    <property type="term" value="F:ATP binding"/>
    <property type="evidence" value="ECO:0007669"/>
    <property type="project" value="UniProtKB-UniRule"/>
</dbReference>
<reference evidence="11 12" key="1">
    <citation type="submission" date="2010-12" db="EMBL/GenBank/DDBJ databases">
        <title>Complete sequence of Ethanoligenens harbinense YUAN-3.</title>
        <authorList>
            <person name="Lucas S."/>
            <person name="Copeland A."/>
            <person name="Lapidus A."/>
            <person name="Cheng J.-F."/>
            <person name="Bruce D."/>
            <person name="Goodwin L."/>
            <person name="Pitluck S."/>
            <person name="Chertkov O."/>
            <person name="Misra M."/>
            <person name="Detter J.C."/>
            <person name="Han C."/>
            <person name="Tapia R."/>
            <person name="Land M."/>
            <person name="Hauser L."/>
            <person name="Jeffries C."/>
            <person name="Kyrpides N."/>
            <person name="Ivanova N."/>
            <person name="Mikhailova N."/>
            <person name="Wang A."/>
            <person name="Mouttaki H."/>
            <person name="He Z."/>
            <person name="Zhou J."/>
            <person name="Hemme C.L."/>
            <person name="Woyke T."/>
        </authorList>
    </citation>
    <scope>NUCLEOTIDE SEQUENCE [LARGE SCALE GENOMIC DNA]</scope>
    <source>
        <strain evidence="12">DSM 18485 / JCM 12961 / CGMCC 1.5033 / YUAN-3</strain>
    </source>
</reference>
<dbReference type="InterPro" id="IPR016185">
    <property type="entry name" value="PreATP-grasp_dom_sf"/>
</dbReference>
<dbReference type="InterPro" id="IPR003833">
    <property type="entry name" value="CT_C_D"/>
</dbReference>
<dbReference type="eggNOG" id="COG2049">
    <property type="taxonomic scope" value="Bacteria"/>
</dbReference>
<evidence type="ECO:0000259" key="8">
    <source>
        <dbReference type="PROSITE" id="PS50968"/>
    </source>
</evidence>
<evidence type="ECO:0000259" key="9">
    <source>
        <dbReference type="PROSITE" id="PS50975"/>
    </source>
</evidence>
<dbReference type="SUPFAM" id="SSF51246">
    <property type="entry name" value="Rudiment single hybrid motif"/>
    <property type="match status" value="1"/>
</dbReference>
<dbReference type="GO" id="GO:0046872">
    <property type="term" value="F:metal ion binding"/>
    <property type="evidence" value="ECO:0007669"/>
    <property type="project" value="InterPro"/>
</dbReference>
<dbReference type="PROSITE" id="PS00866">
    <property type="entry name" value="CPSASE_1"/>
    <property type="match status" value="1"/>
</dbReference>
<dbReference type="Pfam" id="PF02682">
    <property type="entry name" value="CT_C_D"/>
    <property type="match status" value="1"/>
</dbReference>
<dbReference type="Pfam" id="PF02786">
    <property type="entry name" value="CPSase_L_D2"/>
    <property type="match status" value="1"/>
</dbReference>
<dbReference type="InterPro" id="IPR029000">
    <property type="entry name" value="Cyclophilin-like_dom_sf"/>
</dbReference>
<dbReference type="Gene3D" id="3.30.1360.40">
    <property type="match status" value="1"/>
</dbReference>
<evidence type="ECO:0000256" key="1">
    <source>
        <dbReference type="ARBA" id="ARBA00001953"/>
    </source>
</evidence>
<dbReference type="FunFam" id="3.30.1490.20:FF:000003">
    <property type="entry name" value="acetyl-CoA carboxylase isoform X1"/>
    <property type="match status" value="1"/>
</dbReference>
<dbReference type="Gene3D" id="3.30.470.20">
    <property type="entry name" value="ATP-grasp fold, B domain"/>
    <property type="match status" value="1"/>
</dbReference>
<dbReference type="GO" id="GO:0016874">
    <property type="term" value="F:ligase activity"/>
    <property type="evidence" value="ECO:0007669"/>
    <property type="project" value="UniProtKB-KW"/>
</dbReference>
<feature type="domain" description="Lipoyl-binding" evidence="8">
    <location>
        <begin position="1118"/>
        <end position="1196"/>
    </location>
</feature>
<dbReference type="FunFam" id="3.40.50.20:FF:000010">
    <property type="entry name" value="Propionyl-CoA carboxylase subunit alpha"/>
    <property type="match status" value="1"/>
</dbReference>
<dbReference type="InterPro" id="IPR011054">
    <property type="entry name" value="Rudment_hybrid_motif"/>
</dbReference>
<dbReference type="Gene3D" id="2.40.50.100">
    <property type="match status" value="1"/>
</dbReference>
<feature type="domain" description="Biotin carboxylation" evidence="10">
    <location>
        <begin position="1"/>
        <end position="444"/>
    </location>
</feature>
<dbReference type="PROSITE" id="PS50968">
    <property type="entry name" value="BIOTINYL_LIPOYL"/>
    <property type="match status" value="1"/>
</dbReference>
<dbReference type="PROSITE" id="PS00867">
    <property type="entry name" value="CPSASE_2"/>
    <property type="match status" value="1"/>
</dbReference>
<keyword evidence="4" id="KW-0378">Hydrolase</keyword>
<keyword evidence="2" id="KW-0436">Ligase</keyword>
<evidence type="ECO:0000313" key="12">
    <source>
        <dbReference type="Proteomes" id="UP000001551"/>
    </source>
</evidence>
<dbReference type="eggNOG" id="COG0439">
    <property type="taxonomic scope" value="Bacteria"/>
</dbReference>
<dbReference type="NCBIfam" id="TIGR02712">
    <property type="entry name" value="urea_carbox"/>
    <property type="match status" value="1"/>
</dbReference>
<dbReference type="SUPFAM" id="SSF50891">
    <property type="entry name" value="Cyclophilin-like"/>
    <property type="match status" value="2"/>
</dbReference>
<dbReference type="InterPro" id="IPR011053">
    <property type="entry name" value="Single_hybrid_motif"/>
</dbReference>
<dbReference type="Pfam" id="PF00289">
    <property type="entry name" value="Biotin_carb_N"/>
    <property type="match status" value="1"/>
</dbReference>
<keyword evidence="12" id="KW-1185">Reference proteome</keyword>
<comment type="cofactor">
    <cofactor evidence="1">
        <name>biotin</name>
        <dbReference type="ChEBI" id="CHEBI:57586"/>
    </cofactor>
</comment>
<evidence type="ECO:0000256" key="5">
    <source>
        <dbReference type="ARBA" id="ARBA00022840"/>
    </source>
</evidence>
<dbReference type="InterPro" id="IPR011764">
    <property type="entry name" value="Biotin_carboxylation_dom"/>
</dbReference>
<dbReference type="SUPFAM" id="SSF52440">
    <property type="entry name" value="PreATP-grasp domain"/>
    <property type="match status" value="1"/>
</dbReference>
<dbReference type="InterPro" id="IPR000089">
    <property type="entry name" value="Biotin_lipoyl"/>
</dbReference>